<protein>
    <submittedName>
        <fullName evidence="4">Amidase domain-containing protein</fullName>
    </submittedName>
</protein>
<dbReference type="Pfam" id="PF01425">
    <property type="entry name" value="Amidase"/>
    <property type="match status" value="1"/>
</dbReference>
<dbReference type="WBParaSite" id="OFLC_0000927601-mRNA-1">
    <property type="protein sequence ID" value="OFLC_0000927601-mRNA-1"/>
    <property type="gene ID" value="OFLC_0000927601"/>
</dbReference>
<dbReference type="STRING" id="387005.A0A183HP65"/>
<dbReference type="Gene3D" id="3.90.1300.10">
    <property type="entry name" value="Amidase signature (AS) domain"/>
    <property type="match status" value="1"/>
</dbReference>
<keyword evidence="3" id="KW-1185">Reference proteome</keyword>
<sequence length="155" mass="17295">MVYNNGRVDVTIETKRKKKKLDIFTKFVREWEAFELDALICPAFTGGVSPFVKNIFPAVPHHYPNRLAICAFSTGLFNLLDFPAGVVPTGTVNSDDDKLLADEASWHTGNDLALKMLRSAARNSAGLPVAVQVVTLPFREEKCLSVMKEVEKLWK</sequence>
<proteinExistence type="predicted"/>
<dbReference type="PANTHER" id="PTHR45847:SF6">
    <property type="entry name" value="FATTY ACID AMIDE HYDROLASE"/>
    <property type="match status" value="1"/>
</dbReference>
<evidence type="ECO:0000313" key="2">
    <source>
        <dbReference type="EMBL" id="VDO59504.1"/>
    </source>
</evidence>
<organism evidence="4">
    <name type="scientific">Onchocerca flexuosa</name>
    <dbReference type="NCBI Taxonomy" id="387005"/>
    <lineage>
        <taxon>Eukaryota</taxon>
        <taxon>Metazoa</taxon>
        <taxon>Ecdysozoa</taxon>
        <taxon>Nematoda</taxon>
        <taxon>Chromadorea</taxon>
        <taxon>Rhabditida</taxon>
        <taxon>Spirurina</taxon>
        <taxon>Spiruromorpha</taxon>
        <taxon>Filarioidea</taxon>
        <taxon>Onchocercidae</taxon>
        <taxon>Onchocerca</taxon>
    </lineage>
</organism>
<reference evidence="2 3" key="2">
    <citation type="submission" date="2018-11" db="EMBL/GenBank/DDBJ databases">
        <authorList>
            <consortium name="Pathogen Informatics"/>
        </authorList>
    </citation>
    <scope>NUCLEOTIDE SEQUENCE [LARGE SCALE GENOMIC DNA]</scope>
</reference>
<evidence type="ECO:0000313" key="3">
    <source>
        <dbReference type="Proteomes" id="UP000267606"/>
    </source>
</evidence>
<dbReference type="InterPro" id="IPR023631">
    <property type="entry name" value="Amidase_dom"/>
</dbReference>
<dbReference type="InterPro" id="IPR052096">
    <property type="entry name" value="Endocannabinoid_amidase"/>
</dbReference>
<name>A0A183HP65_9BILA</name>
<accession>A0A183HP65</accession>
<dbReference type="AlphaFoldDB" id="A0A183HP65"/>
<dbReference type="InterPro" id="IPR036928">
    <property type="entry name" value="AS_sf"/>
</dbReference>
<dbReference type="EMBL" id="UZAJ01011220">
    <property type="protein sequence ID" value="VDO59504.1"/>
    <property type="molecule type" value="Genomic_DNA"/>
</dbReference>
<feature type="domain" description="Amidase" evidence="1">
    <location>
        <begin position="18"/>
        <end position="144"/>
    </location>
</feature>
<dbReference type="SUPFAM" id="SSF75304">
    <property type="entry name" value="Amidase signature (AS) enzymes"/>
    <property type="match status" value="1"/>
</dbReference>
<dbReference type="GO" id="GO:0009062">
    <property type="term" value="P:fatty acid catabolic process"/>
    <property type="evidence" value="ECO:0007669"/>
    <property type="project" value="TreeGrafter"/>
</dbReference>
<reference evidence="4" key="1">
    <citation type="submission" date="2016-06" db="UniProtKB">
        <authorList>
            <consortium name="WormBaseParasite"/>
        </authorList>
    </citation>
    <scope>IDENTIFICATION</scope>
</reference>
<evidence type="ECO:0000313" key="4">
    <source>
        <dbReference type="WBParaSite" id="OFLC_0000927601-mRNA-1"/>
    </source>
</evidence>
<dbReference type="GO" id="GO:0017064">
    <property type="term" value="F:fatty acid amide hydrolase activity"/>
    <property type="evidence" value="ECO:0007669"/>
    <property type="project" value="TreeGrafter"/>
</dbReference>
<dbReference type="PANTHER" id="PTHR45847">
    <property type="entry name" value="FATTY ACID AMIDE HYDROLASE"/>
    <property type="match status" value="1"/>
</dbReference>
<gene>
    <name evidence="2" type="ORF">OFLC_LOCUS9279</name>
</gene>
<evidence type="ECO:0000259" key="1">
    <source>
        <dbReference type="Pfam" id="PF01425"/>
    </source>
</evidence>
<dbReference type="GO" id="GO:0004040">
    <property type="term" value="F:amidase activity"/>
    <property type="evidence" value="ECO:0007669"/>
    <property type="project" value="TreeGrafter"/>
</dbReference>
<dbReference type="Proteomes" id="UP000267606">
    <property type="component" value="Unassembled WGS sequence"/>
</dbReference>